<proteinExistence type="predicted"/>
<dbReference type="Proteomes" id="UP000076447">
    <property type="component" value="Unassembled WGS sequence"/>
</dbReference>
<dbReference type="PANTHER" id="PTHR30296:SF0">
    <property type="entry name" value="LACTATE UTILIZATION PROTEIN A"/>
    <property type="match status" value="1"/>
</dbReference>
<dbReference type="InterPro" id="IPR004017">
    <property type="entry name" value="Cys_rich_dom"/>
</dbReference>
<feature type="region of interest" description="Disordered" evidence="1">
    <location>
        <begin position="251"/>
        <end position="321"/>
    </location>
</feature>
<sequence>MRIALAATCIADAMFPQAPRATVQLLERLGHEVYFPEQQTCCGQMHVNTGYFDEAVPVIRNHVETFAPALDGEWDAIVVPSGSCTGSIRHQQAMVCRRAGQEKLGATAEALAAKTYELSELLVDVLGVTDVGAHFPHRVTYHPTCHSLRMIRVGDKPLQLLRAVDGIDLVELPEAESCCGFGGTFALKNSETSTAMLSDKMSNVKSTGAEVVTAGDYSCLMHIGGGLSKLRSGVRTMHLAEILASTQSAPTLVDPDAATPASSSRGASAEAPDRGVDPLSETHRGIPRPSSDNSSETDPLSEAHRDIPRPSSDNSSAGVAR</sequence>
<evidence type="ECO:0000256" key="1">
    <source>
        <dbReference type="SAM" id="MobiDB-lite"/>
    </source>
</evidence>
<feature type="compositionally biased region" description="Polar residues" evidence="1">
    <location>
        <begin position="311"/>
        <end position="321"/>
    </location>
</feature>
<evidence type="ECO:0000313" key="3">
    <source>
        <dbReference type="EMBL" id="KZM34616.1"/>
    </source>
</evidence>
<evidence type="ECO:0000259" key="2">
    <source>
        <dbReference type="Pfam" id="PF02754"/>
    </source>
</evidence>
<dbReference type="STRING" id="43678.OJAG_26510"/>
<dbReference type="GO" id="GO:0016491">
    <property type="term" value="F:oxidoreductase activity"/>
    <property type="evidence" value="ECO:0007669"/>
    <property type="project" value="UniProtKB-ARBA"/>
</dbReference>
<feature type="compositionally biased region" description="Basic and acidic residues" evidence="1">
    <location>
        <begin position="271"/>
        <end position="284"/>
    </location>
</feature>
<comment type="caution">
    <text evidence="3">The sequence shown here is derived from an EMBL/GenBank/DDBJ whole genome shotgun (WGS) entry which is preliminary data.</text>
</comment>
<dbReference type="GO" id="GO:0005829">
    <property type="term" value="C:cytosol"/>
    <property type="evidence" value="ECO:0007669"/>
    <property type="project" value="TreeGrafter"/>
</dbReference>
<feature type="domain" description="Cysteine-rich" evidence="2">
    <location>
        <begin position="139"/>
        <end position="223"/>
    </location>
</feature>
<reference evidence="3 4" key="1">
    <citation type="submission" date="2016-01" db="EMBL/GenBank/DDBJ databases">
        <title>Genome sequence of Oerskovia enterophila VJag, an agar and cellulose degrading bacterium.</title>
        <authorList>
            <person name="Poehlein A."/>
            <person name="Jag V."/>
            <person name="Bengelsdorf F."/>
            <person name="Duerre P."/>
            <person name="Daniel R."/>
        </authorList>
    </citation>
    <scope>NUCLEOTIDE SEQUENCE [LARGE SCALE GENOMIC DNA]</scope>
    <source>
        <strain evidence="3 4">VJag</strain>
    </source>
</reference>
<feature type="domain" description="Cysteine-rich" evidence="2">
    <location>
        <begin position="6"/>
        <end position="88"/>
    </location>
</feature>
<dbReference type="EMBL" id="LRIE01000078">
    <property type="protein sequence ID" value="KZM34616.1"/>
    <property type="molecule type" value="Genomic_DNA"/>
</dbReference>
<protein>
    <submittedName>
        <fullName evidence="3">Lactate utilization protein A</fullName>
    </submittedName>
</protein>
<gene>
    <name evidence="3" type="primary">lutA</name>
    <name evidence="3" type="ORF">OJAG_26510</name>
</gene>
<evidence type="ECO:0000313" key="4">
    <source>
        <dbReference type="Proteomes" id="UP000076447"/>
    </source>
</evidence>
<dbReference type="Pfam" id="PF02754">
    <property type="entry name" value="CCG"/>
    <property type="match status" value="2"/>
</dbReference>
<name>A0A163QWM0_9CELL</name>
<accession>A0A163QWM0</accession>
<dbReference type="PANTHER" id="PTHR30296">
    <property type="entry name" value="UNCHARACTERIZED PROTEIN YKGE"/>
    <property type="match status" value="1"/>
</dbReference>
<dbReference type="AlphaFoldDB" id="A0A163QWM0"/>
<organism evidence="3 4">
    <name type="scientific">Oerskovia enterophila</name>
    <dbReference type="NCBI Taxonomy" id="43678"/>
    <lineage>
        <taxon>Bacteria</taxon>
        <taxon>Bacillati</taxon>
        <taxon>Actinomycetota</taxon>
        <taxon>Actinomycetes</taxon>
        <taxon>Micrococcales</taxon>
        <taxon>Cellulomonadaceae</taxon>
        <taxon>Oerskovia</taxon>
    </lineage>
</organism>
<dbReference type="PATRIC" id="fig|43678.3.peg.2773"/>